<protein>
    <submittedName>
        <fullName evidence="1">Uncharacterized protein</fullName>
    </submittedName>
</protein>
<proteinExistence type="predicted"/>
<gene>
    <name evidence="1" type="ORF">CGLO_10151</name>
</gene>
<dbReference type="HOGENOM" id="CLU_3438975_0_0_1"/>
<dbReference type="EMBL" id="AMYD01002065">
    <property type="protein sequence ID" value="EQB50415.1"/>
    <property type="molecule type" value="Genomic_DNA"/>
</dbReference>
<dbReference type="Proteomes" id="UP000015530">
    <property type="component" value="Unassembled WGS sequence"/>
</dbReference>
<sequence>MDVNQFFFR</sequence>
<evidence type="ECO:0000313" key="1">
    <source>
        <dbReference type="EMBL" id="EQB50415.1"/>
    </source>
</evidence>
<reference evidence="2" key="1">
    <citation type="journal article" date="2013" name="Mol. Plant Microbe Interact.">
        <title>Global aspects of pacC regulation of pathogenicity genes in Colletotrichum gloeosporioides as revealed by transcriptome analysis.</title>
        <authorList>
            <person name="Alkan N."/>
            <person name="Meng X."/>
            <person name="Friedlander G."/>
            <person name="Reuveni E."/>
            <person name="Sukno S."/>
            <person name="Sherman A."/>
            <person name="Thon M."/>
            <person name="Fluhr R."/>
            <person name="Prusky D."/>
        </authorList>
    </citation>
    <scope>NUCLEOTIDE SEQUENCE [LARGE SCALE GENOMIC DNA]</scope>
    <source>
        <strain evidence="2">Cg-14</strain>
    </source>
</reference>
<evidence type="ECO:0000313" key="2">
    <source>
        <dbReference type="Proteomes" id="UP000015530"/>
    </source>
</evidence>
<name>T0LQE2_COLGC</name>
<organism evidence="1 2">
    <name type="scientific">Colletotrichum gloeosporioides (strain Cg-14)</name>
    <name type="common">Anthracnose fungus</name>
    <name type="synonym">Glomerella cingulata</name>
    <dbReference type="NCBI Taxonomy" id="1237896"/>
    <lineage>
        <taxon>Eukaryota</taxon>
        <taxon>Fungi</taxon>
        <taxon>Dikarya</taxon>
        <taxon>Ascomycota</taxon>
        <taxon>Pezizomycotina</taxon>
        <taxon>Sordariomycetes</taxon>
        <taxon>Hypocreomycetidae</taxon>
        <taxon>Glomerellales</taxon>
        <taxon>Glomerellaceae</taxon>
        <taxon>Colletotrichum</taxon>
        <taxon>Colletotrichum gloeosporioides species complex</taxon>
    </lineage>
</organism>
<comment type="caution">
    <text evidence="1">The sequence shown here is derived from an EMBL/GenBank/DDBJ whole genome shotgun (WGS) entry which is preliminary data.</text>
</comment>
<accession>T0LQE2</accession>